<dbReference type="GO" id="GO:0008270">
    <property type="term" value="F:zinc ion binding"/>
    <property type="evidence" value="ECO:0007669"/>
    <property type="project" value="UniProtKB-KW"/>
</dbReference>
<name>A0A1R3JS42_COCAP</name>
<gene>
    <name evidence="8" type="ORF">CCACVL1_04528</name>
</gene>
<accession>A0A1R3JS42</accession>
<proteinExistence type="predicted"/>
<dbReference type="InterPro" id="IPR027370">
    <property type="entry name" value="Znf-RING_euk"/>
</dbReference>
<evidence type="ECO:0000259" key="7">
    <source>
        <dbReference type="PROSITE" id="PS50135"/>
    </source>
</evidence>
<dbReference type="InterPro" id="IPR000433">
    <property type="entry name" value="Znf_ZZ"/>
</dbReference>
<reference evidence="8 9" key="1">
    <citation type="submission" date="2013-09" db="EMBL/GenBank/DDBJ databases">
        <title>Corchorus capsularis genome sequencing.</title>
        <authorList>
            <person name="Alam M."/>
            <person name="Haque M.S."/>
            <person name="Islam M.S."/>
            <person name="Emdad E.M."/>
            <person name="Islam M.M."/>
            <person name="Ahmed B."/>
            <person name="Halim A."/>
            <person name="Hossen Q.M.M."/>
            <person name="Hossain M.Z."/>
            <person name="Ahmed R."/>
            <person name="Khan M.M."/>
            <person name="Islam R."/>
            <person name="Rashid M.M."/>
            <person name="Khan S.A."/>
            <person name="Rahman M.S."/>
            <person name="Alam M."/>
        </authorList>
    </citation>
    <scope>NUCLEOTIDE SEQUENCE [LARGE SCALE GENOMIC DNA]</scope>
    <source>
        <strain evidence="9">cv. CVL-1</strain>
        <tissue evidence="8">Whole seedling</tissue>
    </source>
</reference>
<dbReference type="Gramene" id="OMO97517">
    <property type="protein sequence ID" value="OMO97517"/>
    <property type="gene ID" value="CCACVL1_04528"/>
</dbReference>
<dbReference type="SUPFAM" id="SSF57850">
    <property type="entry name" value="RING/U-box"/>
    <property type="match status" value="3"/>
</dbReference>
<dbReference type="Pfam" id="PF13920">
    <property type="entry name" value="zf-C3HC4_3"/>
    <property type="match status" value="1"/>
</dbReference>
<evidence type="ECO:0000256" key="4">
    <source>
        <dbReference type="PROSITE-ProRule" id="PRU00228"/>
    </source>
</evidence>
<dbReference type="Pfam" id="PF13445">
    <property type="entry name" value="zf-RING_UBOX"/>
    <property type="match status" value="1"/>
</dbReference>
<sequence length="414" mass="47102">MDSSEGSLMEMENQSSKDAVNSEEIPDQFVCCVCLDLLYKPIVLHCGHMACFWCVHKSMNTRNESHCPICRNPYSHFPGICQVLHFLLLKLYPTTYKKREHQILEEEKRTGYFSPELNSHECELHGDGEFDYCGSPTNSTAMCFQPSTYPDSTRNHKLCKTAERVESHVHTEQNCDGDLNQIIPVSGQEKEQISVADLLCTACKQLLFRPVVLNCGHVYCQTCIVPTDTVLRCQVCQSLHPRGFPPVCLTLDQFLADKFSKEYSLRRDAIQLKQDSSDHERATTYHLPLAVEPGTYTHRGVGCDACGMSPIVGDRYKCKDCTEAIGFDLCRDCYITRLKLPGRFNQRHTPEHKFELIKRDMTPRLLTRITEQLENVSTSVVISDFVAVSRDNTIDDPASPYLHMENQDDTPTNE</sequence>
<dbReference type="Gene3D" id="3.30.40.10">
    <property type="entry name" value="Zinc/RING finger domain, C3HC4 (zinc finger)"/>
    <property type="match status" value="2"/>
</dbReference>
<feature type="region of interest" description="Disordered" evidence="5">
    <location>
        <begin position="1"/>
        <end position="20"/>
    </location>
</feature>
<dbReference type="PANTHER" id="PTHR15898:SF13">
    <property type="entry name" value="BIFUNCTIONAL APOPTOSIS REGULATOR"/>
    <property type="match status" value="1"/>
</dbReference>
<dbReference type="AlphaFoldDB" id="A0A1R3JS42"/>
<dbReference type="PROSITE" id="PS50089">
    <property type="entry name" value="ZF_RING_2"/>
    <property type="match status" value="2"/>
</dbReference>
<dbReference type="Proteomes" id="UP000188268">
    <property type="component" value="Unassembled WGS sequence"/>
</dbReference>
<keyword evidence="3" id="KW-0862">Zinc</keyword>
<dbReference type="GO" id="GO:0043161">
    <property type="term" value="P:proteasome-mediated ubiquitin-dependent protein catabolic process"/>
    <property type="evidence" value="ECO:0007669"/>
    <property type="project" value="TreeGrafter"/>
</dbReference>
<comment type="caution">
    <text evidence="8">The sequence shown here is derived from an EMBL/GenBank/DDBJ whole genome shotgun (WGS) entry which is preliminary data.</text>
</comment>
<dbReference type="PROSITE" id="PS50135">
    <property type="entry name" value="ZF_ZZ_2"/>
    <property type="match status" value="1"/>
</dbReference>
<dbReference type="Pfam" id="PF00569">
    <property type="entry name" value="ZZ"/>
    <property type="match status" value="1"/>
</dbReference>
<dbReference type="Gene3D" id="3.30.60.90">
    <property type="match status" value="1"/>
</dbReference>
<dbReference type="FunFam" id="3.30.60.90:FF:000014">
    <property type="entry name" value="E3 ubiquitin-protein ligase PRT1"/>
    <property type="match status" value="1"/>
</dbReference>
<dbReference type="InterPro" id="IPR043145">
    <property type="entry name" value="Znf_ZZ_sf"/>
</dbReference>
<dbReference type="PANTHER" id="PTHR15898">
    <property type="entry name" value="BIFUNCTIONAL APOPTOSIS REGULATOR"/>
    <property type="match status" value="1"/>
</dbReference>
<evidence type="ECO:0000259" key="6">
    <source>
        <dbReference type="PROSITE" id="PS50089"/>
    </source>
</evidence>
<evidence type="ECO:0000256" key="1">
    <source>
        <dbReference type="ARBA" id="ARBA00022723"/>
    </source>
</evidence>
<organism evidence="8 9">
    <name type="scientific">Corchorus capsularis</name>
    <name type="common">Jute</name>
    <dbReference type="NCBI Taxonomy" id="210143"/>
    <lineage>
        <taxon>Eukaryota</taxon>
        <taxon>Viridiplantae</taxon>
        <taxon>Streptophyta</taxon>
        <taxon>Embryophyta</taxon>
        <taxon>Tracheophyta</taxon>
        <taxon>Spermatophyta</taxon>
        <taxon>Magnoliopsida</taxon>
        <taxon>eudicotyledons</taxon>
        <taxon>Gunneridae</taxon>
        <taxon>Pentapetalae</taxon>
        <taxon>rosids</taxon>
        <taxon>malvids</taxon>
        <taxon>Malvales</taxon>
        <taxon>Malvaceae</taxon>
        <taxon>Grewioideae</taxon>
        <taxon>Apeibeae</taxon>
        <taxon>Corchorus</taxon>
    </lineage>
</organism>
<dbReference type="FunFam" id="3.30.40.10:FF:000489">
    <property type="entry name" value="E3 ubiquitin-protein ligase PRT1"/>
    <property type="match status" value="1"/>
</dbReference>
<feature type="compositionally biased region" description="Polar residues" evidence="5">
    <location>
        <begin position="1"/>
        <end position="19"/>
    </location>
</feature>
<evidence type="ECO:0000256" key="3">
    <source>
        <dbReference type="ARBA" id="ARBA00022833"/>
    </source>
</evidence>
<feature type="domain" description="RING-type" evidence="6">
    <location>
        <begin position="31"/>
        <end position="71"/>
    </location>
</feature>
<dbReference type="SMART" id="SM00184">
    <property type="entry name" value="RING"/>
    <property type="match status" value="2"/>
</dbReference>
<dbReference type="InterPro" id="IPR017907">
    <property type="entry name" value="Znf_RING_CS"/>
</dbReference>
<evidence type="ECO:0000313" key="8">
    <source>
        <dbReference type="EMBL" id="OMO97517.1"/>
    </source>
</evidence>
<keyword evidence="2 4" id="KW-0863">Zinc-finger</keyword>
<evidence type="ECO:0000313" key="9">
    <source>
        <dbReference type="Proteomes" id="UP000188268"/>
    </source>
</evidence>
<dbReference type="PROSITE" id="PS00518">
    <property type="entry name" value="ZF_RING_1"/>
    <property type="match status" value="1"/>
</dbReference>
<dbReference type="OMA" id="HPRGFPK"/>
<feature type="domain" description="RING-type" evidence="6">
    <location>
        <begin position="200"/>
        <end position="237"/>
    </location>
</feature>
<dbReference type="SMART" id="SM00291">
    <property type="entry name" value="ZnF_ZZ"/>
    <property type="match status" value="1"/>
</dbReference>
<keyword evidence="1" id="KW-0479">Metal-binding</keyword>
<evidence type="ECO:0000256" key="5">
    <source>
        <dbReference type="SAM" id="MobiDB-lite"/>
    </source>
</evidence>
<dbReference type="EMBL" id="AWWV01007212">
    <property type="protein sequence ID" value="OMO97517.1"/>
    <property type="molecule type" value="Genomic_DNA"/>
</dbReference>
<dbReference type="InterPro" id="IPR013083">
    <property type="entry name" value="Znf_RING/FYVE/PHD"/>
</dbReference>
<dbReference type="GO" id="GO:0061630">
    <property type="term" value="F:ubiquitin protein ligase activity"/>
    <property type="evidence" value="ECO:0007669"/>
    <property type="project" value="TreeGrafter"/>
</dbReference>
<dbReference type="OrthoDB" id="6270329at2759"/>
<protein>
    <submittedName>
        <fullName evidence="8">Zinc finger, ZZ-type</fullName>
    </submittedName>
</protein>
<dbReference type="InterPro" id="IPR001841">
    <property type="entry name" value="Znf_RING"/>
</dbReference>
<feature type="domain" description="ZZ-type" evidence="7">
    <location>
        <begin position="298"/>
        <end position="362"/>
    </location>
</feature>
<evidence type="ECO:0000256" key="2">
    <source>
        <dbReference type="ARBA" id="ARBA00022771"/>
    </source>
</evidence>
<dbReference type="STRING" id="210143.A0A1R3JS42"/>
<keyword evidence="9" id="KW-1185">Reference proteome</keyword>